<evidence type="ECO:0000256" key="1">
    <source>
        <dbReference type="ARBA" id="ARBA00006432"/>
    </source>
</evidence>
<dbReference type="FunFam" id="3.30.300.30:FF:000008">
    <property type="entry name" value="2,3-dihydroxybenzoate-AMP ligase"/>
    <property type="match status" value="1"/>
</dbReference>
<evidence type="ECO:0000313" key="7">
    <source>
        <dbReference type="EMBL" id="TMI77987.1"/>
    </source>
</evidence>
<dbReference type="SUPFAM" id="SSF56801">
    <property type="entry name" value="Acetyl-CoA synthetase-like"/>
    <property type="match status" value="1"/>
</dbReference>
<evidence type="ECO:0000259" key="6">
    <source>
        <dbReference type="Pfam" id="PF13193"/>
    </source>
</evidence>
<dbReference type="PANTHER" id="PTHR43859:SF4">
    <property type="entry name" value="BUTANOATE--COA LIGASE AAE1-RELATED"/>
    <property type="match status" value="1"/>
</dbReference>
<comment type="caution">
    <text evidence="7">The sequence shown here is derived from an EMBL/GenBank/DDBJ whole genome shotgun (WGS) entry which is preliminary data.</text>
</comment>
<keyword evidence="4" id="KW-0443">Lipid metabolism</keyword>
<dbReference type="InterPro" id="IPR025110">
    <property type="entry name" value="AMP-bd_C"/>
</dbReference>
<sequence length="528" mass="58928">MRTQVASRARSNVRVNREELSPVTFLERAGDAFATRVAVVDGERSFTYRQWRARARRLASALRREGLMKHDRVAFLALNSEPLLLAHFGVPQAGGVLVCINTRLSPDEIKYIIEHSGARIIFYSPELEPLLERVPPDVRRLDIHRDFEELLAMGSDEEPESWLEGEEEPISINYTSGTTGRPKGVVYTHRGAYLSAIAMLTEHRVTRDSVYLWTLPMFHCNGWTYPWALSAVGAKSVCIPRVDPAQAWGMFDEGGVTHFCGAPTVLVMLAHHPAAHPLPRPIRVMTGGAPPSPTIIAVMADLNIEIEHVYGLTESYGPYTINVPPPGAENLGPDERARLKARQGVAHMTGGFQRVVDEEMRDVPADGRTMGEVIYRGNLIMREYFRQPEATEQAFRGGWFHTGDIAVMHPDGQIELRDRKKDIIISGGENISTIEVEQAVVSHPAALECAVVAIPDDEWGEAPKAFVTLKPGKTATAEEIIAHCRERIAHFKCPKAVEFSELPKTSTGKIQKFVLREREWKGLEKRIN</sequence>
<dbReference type="AlphaFoldDB" id="A0A537J389"/>
<dbReference type="PANTHER" id="PTHR43859">
    <property type="entry name" value="ACYL-ACTIVATING ENZYME"/>
    <property type="match status" value="1"/>
</dbReference>
<dbReference type="Pfam" id="PF00501">
    <property type="entry name" value="AMP-binding"/>
    <property type="match status" value="1"/>
</dbReference>
<dbReference type="EMBL" id="VBAN01000460">
    <property type="protein sequence ID" value="TMI77987.1"/>
    <property type="molecule type" value="Genomic_DNA"/>
</dbReference>
<dbReference type="InterPro" id="IPR042099">
    <property type="entry name" value="ANL_N_sf"/>
</dbReference>
<evidence type="ECO:0000313" key="8">
    <source>
        <dbReference type="Proteomes" id="UP000318093"/>
    </source>
</evidence>
<dbReference type="GO" id="GO:0006631">
    <property type="term" value="P:fatty acid metabolic process"/>
    <property type="evidence" value="ECO:0007669"/>
    <property type="project" value="UniProtKB-KW"/>
</dbReference>
<name>A0A537J389_9BACT</name>
<keyword evidence="2" id="KW-0436">Ligase</keyword>
<reference evidence="7 8" key="1">
    <citation type="journal article" date="2019" name="Nat. Microbiol.">
        <title>Mediterranean grassland soil C-N compound turnover is dependent on rainfall and depth, and is mediated by genomically divergent microorganisms.</title>
        <authorList>
            <person name="Diamond S."/>
            <person name="Andeer P.F."/>
            <person name="Li Z."/>
            <person name="Crits-Christoph A."/>
            <person name="Burstein D."/>
            <person name="Anantharaman K."/>
            <person name="Lane K.R."/>
            <person name="Thomas B.C."/>
            <person name="Pan C."/>
            <person name="Northen T.R."/>
            <person name="Banfield J.F."/>
        </authorList>
    </citation>
    <scope>NUCLEOTIDE SEQUENCE [LARGE SCALE GENOMIC DNA]</scope>
    <source>
        <strain evidence="7">NP_6</strain>
    </source>
</reference>
<dbReference type="Proteomes" id="UP000318093">
    <property type="component" value="Unassembled WGS sequence"/>
</dbReference>
<dbReference type="Gene3D" id="3.30.300.30">
    <property type="match status" value="1"/>
</dbReference>
<dbReference type="GO" id="GO:0016874">
    <property type="term" value="F:ligase activity"/>
    <property type="evidence" value="ECO:0007669"/>
    <property type="project" value="UniProtKB-KW"/>
</dbReference>
<proteinExistence type="inferred from homology"/>
<organism evidence="7 8">
    <name type="scientific">Candidatus Segetimicrobium genomatis</name>
    <dbReference type="NCBI Taxonomy" id="2569760"/>
    <lineage>
        <taxon>Bacteria</taxon>
        <taxon>Bacillati</taxon>
        <taxon>Candidatus Sysuimicrobiota</taxon>
        <taxon>Candidatus Sysuimicrobiia</taxon>
        <taxon>Candidatus Sysuimicrobiales</taxon>
        <taxon>Candidatus Segetimicrobiaceae</taxon>
        <taxon>Candidatus Segetimicrobium</taxon>
    </lineage>
</organism>
<dbReference type="InterPro" id="IPR020845">
    <property type="entry name" value="AMP-binding_CS"/>
</dbReference>
<feature type="domain" description="AMP-dependent synthetase/ligase" evidence="5">
    <location>
        <begin position="27"/>
        <end position="385"/>
    </location>
</feature>
<keyword evidence="3" id="KW-0276">Fatty acid metabolism</keyword>
<dbReference type="Pfam" id="PF13193">
    <property type="entry name" value="AMP-binding_C"/>
    <property type="match status" value="1"/>
</dbReference>
<evidence type="ECO:0000256" key="3">
    <source>
        <dbReference type="ARBA" id="ARBA00022832"/>
    </source>
</evidence>
<evidence type="ECO:0000259" key="5">
    <source>
        <dbReference type="Pfam" id="PF00501"/>
    </source>
</evidence>
<dbReference type="InterPro" id="IPR000873">
    <property type="entry name" value="AMP-dep_synth/lig_dom"/>
</dbReference>
<comment type="similarity">
    <text evidence="1">Belongs to the ATP-dependent AMP-binding enzyme family.</text>
</comment>
<feature type="domain" description="AMP-binding enzyme C-terminal" evidence="6">
    <location>
        <begin position="435"/>
        <end position="509"/>
    </location>
</feature>
<gene>
    <name evidence="7" type="ORF">E6H03_12870</name>
</gene>
<evidence type="ECO:0000256" key="4">
    <source>
        <dbReference type="ARBA" id="ARBA00023098"/>
    </source>
</evidence>
<dbReference type="InterPro" id="IPR045851">
    <property type="entry name" value="AMP-bd_C_sf"/>
</dbReference>
<protein>
    <submittedName>
        <fullName evidence="7">Acyl-CoA synthetase</fullName>
    </submittedName>
</protein>
<accession>A0A537J389</accession>
<evidence type="ECO:0000256" key="2">
    <source>
        <dbReference type="ARBA" id="ARBA00022598"/>
    </source>
</evidence>
<dbReference type="PROSITE" id="PS00455">
    <property type="entry name" value="AMP_BINDING"/>
    <property type="match status" value="1"/>
</dbReference>
<dbReference type="Gene3D" id="3.40.50.12780">
    <property type="entry name" value="N-terminal domain of ligase-like"/>
    <property type="match status" value="1"/>
</dbReference>